<proteinExistence type="predicted"/>
<evidence type="ECO:0000256" key="1">
    <source>
        <dbReference type="ARBA" id="ARBA00001031"/>
    </source>
</evidence>
<name>A0A7Y9TH62_9BACT</name>
<dbReference type="EC" id="2.6.1.16" evidence="2"/>
<comment type="caution">
    <text evidence="6">The sequence shown here is derived from an EMBL/GenBank/DDBJ whole genome shotgun (WGS) entry which is preliminary data.</text>
</comment>
<dbReference type="InterPro" id="IPR035490">
    <property type="entry name" value="GlmS/FrlB_SIS"/>
</dbReference>
<dbReference type="InterPro" id="IPR001347">
    <property type="entry name" value="SIS_dom"/>
</dbReference>
<dbReference type="PROSITE" id="PS51464">
    <property type="entry name" value="SIS"/>
    <property type="match status" value="2"/>
</dbReference>
<comment type="catalytic activity">
    <reaction evidence="1">
        <text>D-fructose 6-phosphate + L-glutamine = D-glucosamine 6-phosphate + L-glutamate</text>
        <dbReference type="Rhea" id="RHEA:13237"/>
        <dbReference type="ChEBI" id="CHEBI:29985"/>
        <dbReference type="ChEBI" id="CHEBI:58359"/>
        <dbReference type="ChEBI" id="CHEBI:58725"/>
        <dbReference type="ChEBI" id="CHEBI:61527"/>
        <dbReference type="EC" id="2.6.1.16"/>
    </reaction>
</comment>
<feature type="domain" description="SIS" evidence="5">
    <location>
        <begin position="44"/>
        <end position="183"/>
    </location>
</feature>
<dbReference type="Pfam" id="PF01380">
    <property type="entry name" value="SIS"/>
    <property type="match status" value="2"/>
</dbReference>
<evidence type="ECO:0000256" key="3">
    <source>
        <dbReference type="ARBA" id="ARBA00016090"/>
    </source>
</evidence>
<gene>
    <name evidence="6" type="ORF">HDF17_003031</name>
</gene>
<dbReference type="GO" id="GO:0097367">
    <property type="term" value="F:carbohydrate derivative binding"/>
    <property type="evidence" value="ECO:0007669"/>
    <property type="project" value="InterPro"/>
</dbReference>
<dbReference type="PANTHER" id="PTHR10937">
    <property type="entry name" value="GLUCOSAMINE--FRUCTOSE-6-PHOSPHATE AMINOTRANSFERASE, ISOMERIZING"/>
    <property type="match status" value="1"/>
</dbReference>
<evidence type="ECO:0000259" key="5">
    <source>
        <dbReference type="PROSITE" id="PS51464"/>
    </source>
</evidence>
<evidence type="ECO:0000256" key="4">
    <source>
        <dbReference type="ARBA" id="ARBA00022737"/>
    </source>
</evidence>
<dbReference type="GO" id="GO:0006487">
    <property type="term" value="P:protein N-linked glycosylation"/>
    <property type="evidence" value="ECO:0007669"/>
    <property type="project" value="TreeGrafter"/>
</dbReference>
<dbReference type="EMBL" id="JACCCW010000002">
    <property type="protein sequence ID" value="NYF80711.1"/>
    <property type="molecule type" value="Genomic_DNA"/>
</dbReference>
<dbReference type="Gene3D" id="3.40.50.10490">
    <property type="entry name" value="Glucose-6-phosphate isomerase like protein, domain 1"/>
    <property type="match status" value="2"/>
</dbReference>
<keyword evidence="6" id="KW-0032">Aminotransferase</keyword>
<evidence type="ECO:0000256" key="2">
    <source>
        <dbReference type="ARBA" id="ARBA00012916"/>
    </source>
</evidence>
<dbReference type="PANTHER" id="PTHR10937:SF0">
    <property type="entry name" value="GLUTAMINE--FRUCTOSE-6-PHOSPHATE TRANSAMINASE (ISOMERIZING)"/>
    <property type="match status" value="1"/>
</dbReference>
<dbReference type="SUPFAM" id="SSF53697">
    <property type="entry name" value="SIS domain"/>
    <property type="match status" value="1"/>
</dbReference>
<evidence type="ECO:0000313" key="6">
    <source>
        <dbReference type="EMBL" id="NYF80711.1"/>
    </source>
</evidence>
<accession>A0A7Y9TH62</accession>
<dbReference type="InterPro" id="IPR035466">
    <property type="entry name" value="GlmS/AgaS_SIS"/>
</dbReference>
<dbReference type="CDD" id="cd05009">
    <property type="entry name" value="SIS_GlmS_GlmD_2"/>
    <property type="match status" value="1"/>
</dbReference>
<dbReference type="GO" id="GO:0004360">
    <property type="term" value="F:glutamine-fructose-6-phosphate transaminase (isomerizing) activity"/>
    <property type="evidence" value="ECO:0007669"/>
    <property type="project" value="UniProtKB-EC"/>
</dbReference>
<keyword evidence="6" id="KW-0808">Transferase</keyword>
<feature type="domain" description="SIS" evidence="5">
    <location>
        <begin position="217"/>
        <end position="365"/>
    </location>
</feature>
<dbReference type="AlphaFoldDB" id="A0A7Y9TH62"/>
<dbReference type="Proteomes" id="UP000589520">
    <property type="component" value="Unassembled WGS sequence"/>
</dbReference>
<keyword evidence="4" id="KW-0677">Repeat</keyword>
<organism evidence="6 7">
    <name type="scientific">Granulicella arctica</name>
    <dbReference type="NCBI Taxonomy" id="940613"/>
    <lineage>
        <taxon>Bacteria</taxon>
        <taxon>Pseudomonadati</taxon>
        <taxon>Acidobacteriota</taxon>
        <taxon>Terriglobia</taxon>
        <taxon>Terriglobales</taxon>
        <taxon>Acidobacteriaceae</taxon>
        <taxon>Granulicella</taxon>
    </lineage>
</organism>
<dbReference type="InterPro" id="IPR046348">
    <property type="entry name" value="SIS_dom_sf"/>
</dbReference>
<dbReference type="GO" id="GO:0006047">
    <property type="term" value="P:UDP-N-acetylglucosamine metabolic process"/>
    <property type="evidence" value="ECO:0007669"/>
    <property type="project" value="TreeGrafter"/>
</dbReference>
<evidence type="ECO:0000313" key="7">
    <source>
        <dbReference type="Proteomes" id="UP000589520"/>
    </source>
</evidence>
<sequence length="375" mass="40563">MPESEKTFAHAMLREIYEQPQAITNTFAPYIAGGKFNEEAFAPIRRWMKEHSGILIAASGSSRHAGLAAEIMIEDLSGIAVDVEYASEYIYRSVNTLRNPAVAVVSQSGETADTLAALREAVSRKHGTLAITNVHHSTMAKEADASLPTSAGVEKAVPATKSFTAQLVVLYLLAVFVGQEQGRLTEAEVAKKLADLEALPDLIAAQLPQWEAAVKEIATRYFDASTFLFLGRGIHYAIAREGALKLKESSYLHAEGYPTGELKHGPNALVSPSVPLIVLATVDKNDPDSVLRYEKTLQLLRDMKKQGATALAIANTGDTEVPAIVTDCLFVGPTTEHLLPIVEVIPFQLFAYFVAIANGIDVDHPRNLTKAVVTE</sequence>
<dbReference type="CDD" id="cd05008">
    <property type="entry name" value="SIS_GlmS_GlmD_1"/>
    <property type="match status" value="1"/>
</dbReference>
<dbReference type="RefSeq" id="WP_179492304.1">
    <property type="nucleotide sequence ID" value="NZ_JACCCW010000002.1"/>
</dbReference>
<protein>
    <recommendedName>
        <fullName evidence="3">Glutamine--fructose-6-phosphate aminotransferase [isomerizing]</fullName>
        <ecNumber evidence="2">2.6.1.16</ecNumber>
    </recommendedName>
</protein>
<reference evidence="6 7" key="1">
    <citation type="submission" date="2020-07" db="EMBL/GenBank/DDBJ databases">
        <title>Genomic Encyclopedia of Type Strains, Phase IV (KMG-V): Genome sequencing to study the core and pangenomes of soil and plant-associated prokaryotes.</title>
        <authorList>
            <person name="Whitman W."/>
        </authorList>
    </citation>
    <scope>NUCLEOTIDE SEQUENCE [LARGE SCALE GENOMIC DNA]</scope>
    <source>
        <strain evidence="6 7">X4EP2</strain>
    </source>
</reference>
<dbReference type="GO" id="GO:0006002">
    <property type="term" value="P:fructose 6-phosphate metabolic process"/>
    <property type="evidence" value="ECO:0007669"/>
    <property type="project" value="TreeGrafter"/>
</dbReference>
<keyword evidence="7" id="KW-1185">Reference proteome</keyword>